<protein>
    <submittedName>
        <fullName evidence="1">Transcriptional regulator</fullName>
    </submittedName>
</protein>
<dbReference type="STRING" id="1459636.NTE_00357"/>
<reference evidence="1 2" key="1">
    <citation type="journal article" date="2014" name="PLoS ONE">
        <title>Genome Sequence of Candidatus Nitrososphaera evergladensis from Group I.1b Enriched from Everglades Soil Reveals Novel Genomic Features of the Ammonia-Oxidizing Archaea.</title>
        <authorList>
            <person name="Zhalnina K.V."/>
            <person name="Dias R."/>
            <person name="Leonard M.T."/>
            <person name="Dorr de Quadros P."/>
            <person name="Camargo F.A."/>
            <person name="Drew J.C."/>
            <person name="Farmerie W.G."/>
            <person name="Daroub S.H."/>
            <person name="Triplett E.W."/>
        </authorList>
    </citation>
    <scope>NUCLEOTIDE SEQUENCE [LARGE SCALE GENOMIC DNA]</scope>
    <source>
        <strain evidence="1 2">SR1</strain>
    </source>
</reference>
<dbReference type="AlphaFoldDB" id="A0A075MSX5"/>
<accession>A0A075MSX5</accession>
<evidence type="ECO:0000313" key="2">
    <source>
        <dbReference type="Proteomes" id="UP000028194"/>
    </source>
</evidence>
<dbReference type="EMBL" id="CP007174">
    <property type="protein sequence ID" value="AIF82439.1"/>
    <property type="molecule type" value="Genomic_DNA"/>
</dbReference>
<evidence type="ECO:0000313" key="1">
    <source>
        <dbReference type="EMBL" id="AIF82439.1"/>
    </source>
</evidence>
<gene>
    <name evidence="1" type="ORF">NTE_00357</name>
</gene>
<dbReference type="InterPro" id="IPR036388">
    <property type="entry name" value="WH-like_DNA-bd_sf"/>
</dbReference>
<dbReference type="HOGENOM" id="CLU_084395_0_0_2"/>
<keyword evidence="2" id="KW-1185">Reference proteome</keyword>
<dbReference type="KEGG" id="nev:NTE_00357"/>
<dbReference type="GeneID" id="41596249"/>
<dbReference type="Pfam" id="PF13412">
    <property type="entry name" value="HTH_24"/>
    <property type="match status" value="1"/>
</dbReference>
<dbReference type="RefSeq" id="WP_148699414.1">
    <property type="nucleotide sequence ID" value="NZ_CP007174.1"/>
</dbReference>
<name>A0A075MSX5_9ARCH</name>
<dbReference type="OrthoDB" id="12176at2157"/>
<organism evidence="1 2">
    <name type="scientific">Candidatus Nitrososphaera evergladensis SR1</name>
    <dbReference type="NCBI Taxonomy" id="1459636"/>
    <lineage>
        <taxon>Archaea</taxon>
        <taxon>Nitrososphaerota</taxon>
        <taxon>Nitrososphaeria</taxon>
        <taxon>Nitrososphaerales</taxon>
        <taxon>Nitrososphaeraceae</taxon>
        <taxon>Nitrososphaera</taxon>
    </lineage>
</organism>
<proteinExistence type="predicted"/>
<dbReference type="Gene3D" id="1.10.10.10">
    <property type="entry name" value="Winged helix-like DNA-binding domain superfamily/Winged helix DNA-binding domain"/>
    <property type="match status" value="1"/>
</dbReference>
<sequence>MPSDGQKASIVEATIYAPPSSSSSNKNNNNNTSRLALEQELAKIDVNPEFFKTLTVDQLADLLFGLNRAINANAGSAAGRRITKKLAGSTLSSIDKKILKALLELRGNPSSLQLSRELDIPLSTVQRRRKRLEDEFVNEFYSLQYEKFGKRQVTFIVSLGAVDKNAIANEILGLEKVIAVARTFGDGADLKVEAILESNQEFMETSEKIKAIPGIQKVCWFESLELLGRKKELDLSIVEGAV</sequence>
<dbReference type="Proteomes" id="UP000028194">
    <property type="component" value="Chromosome"/>
</dbReference>